<dbReference type="EMBL" id="CAJVPU010029347">
    <property type="protein sequence ID" value="CAG8710465.1"/>
    <property type="molecule type" value="Genomic_DNA"/>
</dbReference>
<reference evidence="1" key="1">
    <citation type="submission" date="2021-06" db="EMBL/GenBank/DDBJ databases">
        <authorList>
            <person name="Kallberg Y."/>
            <person name="Tangrot J."/>
            <person name="Rosling A."/>
        </authorList>
    </citation>
    <scope>NUCLEOTIDE SEQUENCE</scope>
    <source>
        <strain evidence="1">IL203A</strain>
    </source>
</reference>
<gene>
    <name evidence="1" type="ORF">DHETER_LOCUS12231</name>
</gene>
<dbReference type="Proteomes" id="UP000789702">
    <property type="component" value="Unassembled WGS sequence"/>
</dbReference>
<keyword evidence="2" id="KW-1185">Reference proteome</keyword>
<protein>
    <submittedName>
        <fullName evidence="1">10527_t:CDS:1</fullName>
    </submittedName>
</protein>
<sequence length="206" mass="23640">YYNNDKENKPTTSSKSLLTVQPQQRSPLKDVNFNTENSKIQNLNKPELDNQERVNKGKNKTQSTNSIQQETLTEILKKLTKIENDYEGINEASFIATENQEINLDKIWDKIVNSIIEAATLNIPKKKIPNTNLNTRKKVKKSQLHEATTGLSKLIAQGKKKLGMSIDPQSRNQINRTICHYNKNFQTDIPKVSQEWSQDWLEDSKG</sequence>
<feature type="non-terminal residue" evidence="1">
    <location>
        <position position="206"/>
    </location>
</feature>
<organism evidence="1 2">
    <name type="scientific">Dentiscutata heterogama</name>
    <dbReference type="NCBI Taxonomy" id="1316150"/>
    <lineage>
        <taxon>Eukaryota</taxon>
        <taxon>Fungi</taxon>
        <taxon>Fungi incertae sedis</taxon>
        <taxon>Mucoromycota</taxon>
        <taxon>Glomeromycotina</taxon>
        <taxon>Glomeromycetes</taxon>
        <taxon>Diversisporales</taxon>
        <taxon>Gigasporaceae</taxon>
        <taxon>Dentiscutata</taxon>
    </lineage>
</organism>
<evidence type="ECO:0000313" key="1">
    <source>
        <dbReference type="EMBL" id="CAG8710465.1"/>
    </source>
</evidence>
<comment type="caution">
    <text evidence="1">The sequence shown here is derived from an EMBL/GenBank/DDBJ whole genome shotgun (WGS) entry which is preliminary data.</text>
</comment>
<name>A0ACA9PH64_9GLOM</name>
<accession>A0ACA9PH64</accession>
<evidence type="ECO:0000313" key="2">
    <source>
        <dbReference type="Proteomes" id="UP000789702"/>
    </source>
</evidence>
<proteinExistence type="predicted"/>
<feature type="non-terminal residue" evidence="1">
    <location>
        <position position="1"/>
    </location>
</feature>